<comment type="catalytic activity">
    <reaction evidence="10">
        <text>tungstate(in) + ATP + H2O = tungstate(out) + ADP + phosphate + H(+)</text>
        <dbReference type="Rhea" id="RHEA:35027"/>
        <dbReference type="ChEBI" id="CHEBI:15377"/>
        <dbReference type="ChEBI" id="CHEBI:15378"/>
        <dbReference type="ChEBI" id="CHEBI:30616"/>
        <dbReference type="ChEBI" id="CHEBI:43474"/>
        <dbReference type="ChEBI" id="CHEBI:46502"/>
        <dbReference type="ChEBI" id="CHEBI:456216"/>
        <dbReference type="EC" id="7.3.2.6"/>
    </reaction>
</comment>
<reference evidence="12 13" key="1">
    <citation type="submission" date="2011-09" db="EMBL/GenBank/DDBJ databases">
        <title>The draft genome of Methanotorris formicicus Mc-S-70.</title>
        <authorList>
            <consortium name="US DOE Joint Genome Institute (JGI-PGF)"/>
            <person name="Lucas S."/>
            <person name="Han J."/>
            <person name="Lapidus A."/>
            <person name="Cheng J.-F."/>
            <person name="Goodwin L."/>
            <person name="Pitluck S."/>
            <person name="Peters L."/>
            <person name="Land M.L."/>
            <person name="Hauser L."/>
            <person name="Sieprawska-Lupa M."/>
            <person name="Takai K."/>
            <person name="Miyazaki J."/>
            <person name="Whitman W."/>
            <person name="Woyke T.J."/>
        </authorList>
    </citation>
    <scope>NUCLEOTIDE SEQUENCE [LARGE SCALE GENOMIC DNA]</scope>
    <source>
        <strain evidence="12 13">Mc-S-70</strain>
    </source>
</reference>
<comment type="caution">
    <text evidence="12">The sequence shown here is derived from an EMBL/GenBank/DDBJ whole genome shotgun (WGS) entry which is preliminary data.</text>
</comment>
<evidence type="ECO:0000313" key="12">
    <source>
        <dbReference type="EMBL" id="EHP84217.1"/>
    </source>
</evidence>
<keyword evidence="4" id="KW-0547">Nucleotide-binding</keyword>
<dbReference type="Gene3D" id="3.40.50.300">
    <property type="entry name" value="P-loop containing nucleotide triphosphate hydrolases"/>
    <property type="match status" value="1"/>
</dbReference>
<dbReference type="PANTHER" id="PTHR42781">
    <property type="entry name" value="SPERMIDINE/PUTRESCINE IMPORT ATP-BINDING PROTEIN POTA"/>
    <property type="match status" value="1"/>
</dbReference>
<dbReference type="InterPro" id="IPR050093">
    <property type="entry name" value="ABC_SmlMolc_Importer"/>
</dbReference>
<evidence type="ECO:0000256" key="4">
    <source>
        <dbReference type="ARBA" id="ARBA00022741"/>
    </source>
</evidence>
<evidence type="ECO:0000256" key="9">
    <source>
        <dbReference type="ARBA" id="ARBA00041133"/>
    </source>
</evidence>
<evidence type="ECO:0000259" key="11">
    <source>
        <dbReference type="PROSITE" id="PS50893"/>
    </source>
</evidence>
<dbReference type="InterPro" id="IPR003593">
    <property type="entry name" value="AAA+_ATPase"/>
</dbReference>
<evidence type="ECO:0000256" key="5">
    <source>
        <dbReference type="ARBA" id="ARBA00022840"/>
    </source>
</evidence>
<keyword evidence="13" id="KW-1185">Reference proteome</keyword>
<keyword evidence="3" id="KW-0500">Molybdenum</keyword>
<protein>
    <recommendedName>
        <fullName evidence="9">Molybdate/tungstate import ATP-binding protein WtpC</fullName>
        <ecNumber evidence="8">7.3.2.6</ecNumber>
    </recommendedName>
</protein>
<dbReference type="RefSeq" id="WP_007045153.1">
    <property type="nucleotide sequence ID" value="NZ_AGJL01000057.1"/>
</dbReference>
<proteinExistence type="inferred from homology"/>
<accession>H1L106</accession>
<dbReference type="PATRIC" id="fig|647171.4.peg.1670"/>
<dbReference type="SUPFAM" id="SSF52540">
    <property type="entry name" value="P-loop containing nucleoside triphosphate hydrolases"/>
    <property type="match status" value="1"/>
</dbReference>
<dbReference type="GO" id="GO:1901238">
    <property type="term" value="F:ABC-type tungstate transporter activity"/>
    <property type="evidence" value="ECO:0007669"/>
    <property type="project" value="UniProtKB-EC"/>
</dbReference>
<evidence type="ECO:0000256" key="1">
    <source>
        <dbReference type="ARBA" id="ARBA00004202"/>
    </source>
</evidence>
<dbReference type="EMBL" id="AGJL01000057">
    <property type="protein sequence ID" value="EHP84217.1"/>
    <property type="molecule type" value="Genomic_DNA"/>
</dbReference>
<sequence length="305" mass="34504">MLRVENLSKIWKEFQLKNINLEIDKEYCIILGPSGAGKSVLLKCIAGILKADFGRIYFNGEDITNLSPEKRNFGYVPQNYALFPNMNVYKNIAYGLKIIRYPKSKIDKKVEEITEFLNIKHLLNRKPATLSGGEQQRVALARALVLEPNLLLLDEPTSALDINNKEKIIGELKRIGEILPVIHVTHDFVEAKTLGEKIAIFMDGELVEVGNKEIFKKPKNEKVVKFLGYNIVKIDGEKFAVSPEEVVVCSGKEGKIISIIDCGFYKKIIVDFKGNQLRCILKEDVDLSVGDEVDIEFKNKIYLSN</sequence>
<keyword evidence="5" id="KW-0067">ATP-binding</keyword>
<comment type="subcellular location">
    <subcellularLocation>
        <location evidence="1">Cell membrane</location>
        <topology evidence="1">Peripheral membrane protein</topology>
    </subcellularLocation>
</comment>
<feature type="domain" description="ABC transporter" evidence="11">
    <location>
        <begin position="2"/>
        <end position="227"/>
    </location>
</feature>
<dbReference type="GO" id="GO:0016887">
    <property type="term" value="F:ATP hydrolysis activity"/>
    <property type="evidence" value="ECO:0007669"/>
    <property type="project" value="InterPro"/>
</dbReference>
<evidence type="ECO:0000256" key="8">
    <source>
        <dbReference type="ARBA" id="ARBA00039025"/>
    </source>
</evidence>
<dbReference type="InterPro" id="IPR003439">
    <property type="entry name" value="ABC_transporter-like_ATP-bd"/>
</dbReference>
<dbReference type="AlphaFoldDB" id="H1L106"/>
<evidence type="ECO:0000313" key="13">
    <source>
        <dbReference type="Proteomes" id="UP000003706"/>
    </source>
</evidence>
<comment type="subunit">
    <text evidence="7">The complex is composed of two ATP-binding proteins (WtpC), two transmembrane proteins (WtpB) and a solute-binding protein (WtpA).</text>
</comment>
<dbReference type="SMART" id="SM00382">
    <property type="entry name" value="AAA"/>
    <property type="match status" value="1"/>
</dbReference>
<dbReference type="InterPro" id="IPR027417">
    <property type="entry name" value="P-loop_NTPase"/>
</dbReference>
<dbReference type="GO" id="GO:0005886">
    <property type="term" value="C:plasma membrane"/>
    <property type="evidence" value="ECO:0007669"/>
    <property type="project" value="UniProtKB-SubCell"/>
</dbReference>
<keyword evidence="2" id="KW-0813">Transport</keyword>
<dbReference type="Pfam" id="PF00005">
    <property type="entry name" value="ABC_tran"/>
    <property type="match status" value="1"/>
</dbReference>
<dbReference type="Proteomes" id="UP000003706">
    <property type="component" value="Unassembled WGS sequence"/>
</dbReference>
<dbReference type="EC" id="7.3.2.6" evidence="8"/>
<evidence type="ECO:0000256" key="2">
    <source>
        <dbReference type="ARBA" id="ARBA00022448"/>
    </source>
</evidence>
<dbReference type="GO" id="GO:0005524">
    <property type="term" value="F:ATP binding"/>
    <property type="evidence" value="ECO:0007669"/>
    <property type="project" value="UniProtKB-KW"/>
</dbReference>
<dbReference type="OrthoDB" id="18368at2157"/>
<dbReference type="PROSITE" id="PS50893">
    <property type="entry name" value="ABC_TRANSPORTER_2"/>
    <property type="match status" value="1"/>
</dbReference>
<evidence type="ECO:0000256" key="3">
    <source>
        <dbReference type="ARBA" id="ARBA00022505"/>
    </source>
</evidence>
<evidence type="ECO:0000256" key="7">
    <source>
        <dbReference type="ARBA" id="ARBA00038781"/>
    </source>
</evidence>
<gene>
    <name evidence="12" type="ORF">MetfoDRAFT_1730</name>
</gene>
<name>H1L106_9EURY</name>
<organism evidence="12 13">
    <name type="scientific">Methanotorris formicicus Mc-S-70</name>
    <dbReference type="NCBI Taxonomy" id="647171"/>
    <lineage>
        <taxon>Archaea</taxon>
        <taxon>Methanobacteriati</taxon>
        <taxon>Methanobacteriota</taxon>
        <taxon>Methanomada group</taxon>
        <taxon>Methanococci</taxon>
        <taxon>Methanococcales</taxon>
        <taxon>Methanocaldococcaceae</taxon>
        <taxon>Methanotorris</taxon>
    </lineage>
</organism>
<dbReference type="STRING" id="647171.MetfoDRAFT_1730"/>
<evidence type="ECO:0000256" key="10">
    <source>
        <dbReference type="ARBA" id="ARBA00047936"/>
    </source>
</evidence>
<dbReference type="PANTHER" id="PTHR42781:SF4">
    <property type="entry name" value="SPERMIDINE_PUTRESCINE IMPORT ATP-BINDING PROTEIN POTA"/>
    <property type="match status" value="1"/>
</dbReference>
<comment type="similarity">
    <text evidence="6">Belongs to the ABC transporter superfamily. Sulfate/tungstate importer (TC 3.A.1.6) family.</text>
</comment>
<evidence type="ECO:0000256" key="6">
    <source>
        <dbReference type="ARBA" id="ARBA00038307"/>
    </source>
</evidence>
<dbReference type="PROSITE" id="PS00211">
    <property type="entry name" value="ABC_TRANSPORTER_1"/>
    <property type="match status" value="1"/>
</dbReference>
<dbReference type="InterPro" id="IPR017871">
    <property type="entry name" value="ABC_transporter-like_CS"/>
</dbReference>